<feature type="compositionally biased region" description="Polar residues" evidence="1">
    <location>
        <begin position="1441"/>
        <end position="1451"/>
    </location>
</feature>
<feature type="compositionally biased region" description="Basic and acidic residues" evidence="1">
    <location>
        <begin position="158"/>
        <end position="196"/>
    </location>
</feature>
<dbReference type="InterPro" id="IPR018946">
    <property type="entry name" value="PhoD-like_MPP"/>
</dbReference>
<dbReference type="CDD" id="cd07389">
    <property type="entry name" value="MPP_PhoD"/>
    <property type="match status" value="1"/>
</dbReference>
<proteinExistence type="predicted"/>
<feature type="region of interest" description="Disordered" evidence="1">
    <location>
        <begin position="829"/>
        <end position="853"/>
    </location>
</feature>
<feature type="domain" description="PhoD-like phosphatase" evidence="2">
    <location>
        <begin position="1176"/>
        <end position="1337"/>
    </location>
</feature>
<dbReference type="EMBL" id="KV441397">
    <property type="protein sequence ID" value="OAF58355.1"/>
    <property type="molecule type" value="Genomic_DNA"/>
</dbReference>
<dbReference type="VEuPathDB" id="FungiDB:GMDG_06750"/>
<dbReference type="GeneID" id="36289650"/>
<evidence type="ECO:0000259" key="2">
    <source>
        <dbReference type="Pfam" id="PF19050"/>
    </source>
</evidence>
<evidence type="ECO:0000313" key="3">
    <source>
        <dbReference type="EMBL" id="OAF58355.1"/>
    </source>
</evidence>
<feature type="compositionally biased region" description="Basic and acidic residues" evidence="1">
    <location>
        <begin position="318"/>
        <end position="351"/>
    </location>
</feature>
<dbReference type="OrthoDB" id="9999821at2759"/>
<feature type="region of interest" description="Disordered" evidence="1">
    <location>
        <begin position="1330"/>
        <end position="1535"/>
    </location>
</feature>
<sequence length="1638" mass="181742">MSGKPAPYWGAINPPPDVVTQRQGSLRKGSVGNGSMGPNLQKALPTEPYPRASQPQPQPRPDRYSIHSQAPTESTLSPFASPVESTFRAKGLAPRPPSYQYGEDPYNKESLERRRKRASGEKAQQLFEESTGPPPAAPDVPRQGPPSSYSPPQSNGDRYLESEGIRSRRPPEPVERARQNPDYYREASQLNKDRGAGRRPLNVDTELGRANTTGNLASRDDNPERSNIRRGSVQARKERPEIRSAVANSQNRRRSSATEPGAQQQYTSKRSPLQRLEQTFIAKEEKRARMEEAERRAREAKAGRSGQNTVHFGARQPADARSEPGALPEEREIQRERDTRRLGIIGQDDRQIPSLQESMKPVPVRPPVPIGKDVSYQPKPQLQPHPETATAVPEPDVEPDVQPQPGVQRGRSFRERAGAFLQRNTSNRLKKKDPKAPWDALYDKLLDANNKTEAANKAKGHDDQAQRAFSAVTFDSAQVNAGNRNRGAAVVASGGSKRQDRNNLDTEGLSDDDSLDAVPKRGNSTRKIEQLMGNKLGTDIPRTISPQQQQLYADRLDRSEELGPELNANAERGLDSGATEVATVNGPRYAVPAVTAAGNYGQEQAATGPDGHHFISKIVHAGRNRRDPFEPGYGLYAPTERLFEWKTAGVASLTGTLLDVKEPLPKQTEADKDKAWWEAGNTGRRRRSVAKTTEDAETHKETKDGPTGFSPRLFLKCGPLLRYAGMKKEMASQRPGSRTTAPAKEIWRGSVMIVTEDARSKYDEAVPTLRLFPQPKSLFLPPPRHFKSGADVAPEYVDPLAGQTKVGRDGKTLYVRPVEELEEAIDLSRNESDEGIFEGQRSPSAHADGSAGQVDGEMAGKVATVKGFRLHAEPGVTFWRFNIEVEVTDKQQRIAYKINNGPATGFWVPAVGQSMNLMFHSCNGFSLSVNRDEFSGPDPMWRDVLNTHQTQPFHVMIGGGDQIYNDCVNQTELFADWLAMKNPMHKHSASFTADMQDELEEFYLNRYSMWFSQGLFGLANSQIPMVNIFDDHDIIDGFGSYPHHFMDSPVFSGLGNVAFKYYMLFQHQSSIDEGEDTEPSWLIGESPGPYIKENSRSVFMSMGAGISFLGMDCRTERGREYVLSEETYQKIMDRCHDEIVLGETKHLIVLMGVPIAYPRLVWLENILTSRAMDPVKALGRAGLFSSLLNQFDGGVEILDDLDDHWTAKSHKKERQCLIEDLQDLAADKSVRITILGGDVHLAAIGQFYSNPKLGIPKDKDHRYMPNVISSAIVNTPPPDMMADILNKRNKVHHFDDETDESMIPIFTHDVDGKKRNNNCLLPRRNWCSIRPYNPELSPPSTPSDERSPSPERPGLLRRLSITRRPTYRADAPMRNEPSRPPVARGGSGLLRRLSSSRGRPTEPYPGGRPEPPQRTLSLTRDFRPAALFRRLSGRQGKRTTDSGGINGYSSETDSEPPYSSEDVRIPRIRGGAGDEDYFSAKHKGKQPVCNQSSDDAFSFDESPPFSTTAAPLPRTRAHSRPPPSHRNNSLSSRVQSAEAIGLPGVPPLRAFHRTPTGLSQKAAKAGREMREEDAIDLEGGLEITLNVEVNQRDPAGITAPYRLLVPALFFDGEGARGVERKNSVVQRLMGMGREGVGM</sequence>
<dbReference type="InterPro" id="IPR038607">
    <property type="entry name" value="PhoD-like_sf"/>
</dbReference>
<feature type="region of interest" description="Disordered" evidence="1">
    <location>
        <begin position="1"/>
        <end position="437"/>
    </location>
</feature>
<dbReference type="eggNOG" id="ENOG502QPI0">
    <property type="taxonomic scope" value="Eukaryota"/>
</dbReference>
<feature type="compositionally biased region" description="Polar residues" evidence="1">
    <location>
        <begin position="1525"/>
        <end position="1535"/>
    </location>
</feature>
<dbReference type="RefSeq" id="XP_024323640.1">
    <property type="nucleotide sequence ID" value="XM_024470187.1"/>
</dbReference>
<dbReference type="InterPro" id="IPR043904">
    <property type="entry name" value="PhoD_2-like"/>
</dbReference>
<dbReference type="Gene3D" id="3.60.21.70">
    <property type="entry name" value="PhoD-like phosphatase"/>
    <property type="match status" value="1"/>
</dbReference>
<protein>
    <recommendedName>
        <fullName evidence="2">PhoD-like phosphatase domain-containing protein</fullName>
    </recommendedName>
</protein>
<dbReference type="Proteomes" id="UP000077154">
    <property type="component" value="Unassembled WGS sequence"/>
</dbReference>
<name>A0A177A865_9PEZI</name>
<feature type="compositionally biased region" description="Polar residues" evidence="1">
    <location>
        <begin position="66"/>
        <end position="78"/>
    </location>
</feature>
<evidence type="ECO:0000256" key="1">
    <source>
        <dbReference type="SAM" id="MobiDB-lite"/>
    </source>
</evidence>
<feature type="compositionally biased region" description="Low complexity" evidence="1">
    <location>
        <begin position="145"/>
        <end position="154"/>
    </location>
</feature>
<feature type="compositionally biased region" description="Basic and acidic residues" evidence="1">
    <location>
        <begin position="282"/>
        <end position="302"/>
    </location>
</feature>
<feature type="compositionally biased region" description="Polar residues" evidence="1">
    <location>
        <begin position="257"/>
        <end position="271"/>
    </location>
</feature>
<dbReference type="GO" id="GO:0016020">
    <property type="term" value="C:membrane"/>
    <property type="evidence" value="ECO:0007669"/>
    <property type="project" value="TreeGrafter"/>
</dbReference>
<feature type="compositionally biased region" description="Basic and acidic residues" evidence="1">
    <location>
        <begin position="218"/>
        <end position="227"/>
    </location>
</feature>
<reference evidence="3" key="1">
    <citation type="submission" date="2016-03" db="EMBL/GenBank/DDBJ databases">
        <title>Updated assembly of Pseudogymnoascus destructans, the fungus causing white-nose syndrome of bats.</title>
        <authorList>
            <person name="Palmer J.M."/>
            <person name="Drees K.P."/>
            <person name="Foster J.T."/>
            <person name="Lindner D.L."/>
        </authorList>
    </citation>
    <scope>NUCLEOTIDE SEQUENCE [LARGE SCALE GENOMIC DNA]</scope>
    <source>
        <strain evidence="3">20631-21</strain>
    </source>
</reference>
<feature type="compositionally biased region" description="Low complexity" evidence="1">
    <location>
        <begin position="1389"/>
        <end position="1398"/>
    </location>
</feature>
<feature type="region of interest" description="Disordered" evidence="1">
    <location>
        <begin position="476"/>
        <end position="525"/>
    </location>
</feature>
<feature type="compositionally biased region" description="Pro residues" evidence="1">
    <location>
        <begin position="1402"/>
        <end position="1412"/>
    </location>
</feature>
<feature type="region of interest" description="Disordered" evidence="1">
    <location>
        <begin position="681"/>
        <end position="709"/>
    </location>
</feature>
<accession>A0A177A865</accession>
<gene>
    <name evidence="3" type="ORF">VC83_06592</name>
</gene>
<organism evidence="3">
    <name type="scientific">Pseudogymnoascus destructans</name>
    <dbReference type="NCBI Taxonomy" id="655981"/>
    <lineage>
        <taxon>Eukaryota</taxon>
        <taxon>Fungi</taxon>
        <taxon>Dikarya</taxon>
        <taxon>Ascomycota</taxon>
        <taxon>Pezizomycotina</taxon>
        <taxon>Leotiomycetes</taxon>
        <taxon>Thelebolales</taxon>
        <taxon>Thelebolaceae</taxon>
        <taxon>Pseudogymnoascus</taxon>
    </lineage>
</organism>
<dbReference type="PANTHER" id="PTHR46689">
    <property type="entry name" value="MEMBRANE PROTEIN, PUTATIVE-RELATED"/>
    <property type="match status" value="1"/>
</dbReference>
<feature type="compositionally biased region" description="Basic and acidic residues" evidence="1">
    <location>
        <begin position="692"/>
        <end position="704"/>
    </location>
</feature>
<dbReference type="Pfam" id="PF19050">
    <property type="entry name" value="PhoD_2"/>
    <property type="match status" value="2"/>
</dbReference>
<dbReference type="PANTHER" id="PTHR46689:SF1">
    <property type="entry name" value="PHOD-LIKE PHOSPHATASE DOMAIN-CONTAINING PROTEIN"/>
    <property type="match status" value="1"/>
</dbReference>
<feature type="domain" description="PhoD-like phosphatase" evidence="2">
    <location>
        <begin position="914"/>
        <end position="1168"/>
    </location>
</feature>